<organism evidence="1 2">
    <name type="scientific">Pseudomonas brassicacearum</name>
    <dbReference type="NCBI Taxonomy" id="930166"/>
    <lineage>
        <taxon>Bacteria</taxon>
        <taxon>Pseudomonadati</taxon>
        <taxon>Pseudomonadota</taxon>
        <taxon>Gammaproteobacteria</taxon>
        <taxon>Pseudomonadales</taxon>
        <taxon>Pseudomonadaceae</taxon>
        <taxon>Pseudomonas</taxon>
    </lineage>
</organism>
<evidence type="ECO:0000313" key="2">
    <source>
        <dbReference type="Proteomes" id="UP000562723"/>
    </source>
</evidence>
<dbReference type="Pfam" id="PF11185">
    <property type="entry name" value="DUF2971"/>
    <property type="match status" value="1"/>
</dbReference>
<comment type="caution">
    <text evidence="1">The sequence shown here is derived from an EMBL/GenBank/DDBJ whole genome shotgun (WGS) entry which is preliminary data.</text>
</comment>
<evidence type="ECO:0000313" key="1">
    <source>
        <dbReference type="EMBL" id="NUT82436.1"/>
    </source>
</evidence>
<accession>A0AAJ3FXL6</accession>
<dbReference type="EMBL" id="JABFMS010000027">
    <property type="protein sequence ID" value="NUT82436.1"/>
    <property type="molecule type" value="Genomic_DNA"/>
</dbReference>
<sequence>MSKDWIEELMQLMCVPELPLDNIRAAQQMKYSRFPSRLFKFREVNEYSLNNLKEATLHLTFASNFNDPYDSAVDFDPHFGATHAELLLDGIDAVDEFQRSAILGAEDPVLEVVKLLYGRADQPVEVGDKVLETIADVIRNSHTGFVAKTVNELNVKLQNSYKICSLTERLDSLPLWAHYAKNHSGFAMEYDFRSLPLENLMGLALWPVRYNGVFDASDLLKGVKTKRAFNNLFGVIAALHKSPDWSYEEEWRLVLPDSSSVPPKNYKAPLKAVYLGSKISEDNESLVSQAAALAEVPVFKMRLVPHEFRMEASPDAL</sequence>
<name>A0AAJ3FXL6_9PSED</name>
<dbReference type="Proteomes" id="UP000562723">
    <property type="component" value="Unassembled WGS sequence"/>
</dbReference>
<dbReference type="RefSeq" id="WP_175360453.1">
    <property type="nucleotide sequence ID" value="NZ_JABFMS010000027.1"/>
</dbReference>
<reference evidence="1 2" key="1">
    <citation type="journal article" date="2020" name="Front. Plant Sci.">
        <title>Isolation of Rhizosphere Bacteria That Improve Quality and Water Stress Tolerance in Greenhouse Ornamentals.</title>
        <authorList>
            <person name="Nordstedt N.P."/>
            <person name="Jones M.L."/>
        </authorList>
    </citation>
    <scope>NUCLEOTIDE SEQUENCE [LARGE SCALE GENOMIC DNA]</scope>
    <source>
        <strain evidence="1 2">C2F7</strain>
    </source>
</reference>
<dbReference type="InterPro" id="IPR021352">
    <property type="entry name" value="DUF2971"/>
</dbReference>
<proteinExistence type="predicted"/>
<dbReference type="AlphaFoldDB" id="A0AAJ3FXL6"/>
<gene>
    <name evidence="1" type="ORF">HNO85_15930</name>
</gene>
<protein>
    <submittedName>
        <fullName evidence="1">DUF2971 domain-containing protein</fullName>
    </submittedName>
</protein>